<dbReference type="InterPro" id="IPR000048">
    <property type="entry name" value="IQ_motif_EF-hand-BS"/>
</dbReference>
<dbReference type="Gene3D" id="1.20.5.190">
    <property type="match status" value="1"/>
</dbReference>
<organism evidence="5">
    <name type="scientific">Spironucleus salmonicida</name>
    <dbReference type="NCBI Taxonomy" id="348837"/>
    <lineage>
        <taxon>Eukaryota</taxon>
        <taxon>Metamonada</taxon>
        <taxon>Diplomonadida</taxon>
        <taxon>Hexamitidae</taxon>
        <taxon>Hexamitinae</taxon>
        <taxon>Spironucleus</taxon>
    </lineage>
</organism>
<evidence type="ECO:0000313" key="5">
    <source>
        <dbReference type="EMBL" id="EST41793.1"/>
    </source>
</evidence>
<keyword evidence="2" id="KW-0963">Cytoplasm</keyword>
<dbReference type="EMBL" id="AUWU02000005">
    <property type="protein sequence ID" value="KAH0573208.1"/>
    <property type="molecule type" value="Genomic_DNA"/>
</dbReference>
<gene>
    <name evidence="5" type="ORF">SS50377_18626</name>
    <name evidence="6" type="ORF">SS50377_25328</name>
</gene>
<comment type="subcellular location">
    <subcellularLocation>
        <location evidence="1">Cytoplasm</location>
    </subcellularLocation>
</comment>
<proteinExistence type="predicted"/>
<sequence>MKALSKPWFFGSPYIYYSDLQIETKQEIIQQMKQFGEAEDIIKITKSLLSFYSNFQDKQTDELVYKYISKAMLKLITHYQHCKQTQHVVLQFLHAAIIDLSRLSKKQPENAIFLFNHLTLFTTKCKIPLTKPLIQQLMIIKAQAFNYLKKPEPTLLTLEEAYQFDPKGLDEGLSLNINLAYAYQYAYRYKEALPHAKLALQAFTYLPNQFDFMFKGNKVPLCKVILSHLLGLIFCGLKTSNDSVFIWYNYFDECLQNSIKYFKSDENIFEQPIIAWAFRQLQLAEDLARRLFKDFKGYIENGKYKRLNDFMVQKYGDLNQIDKLKFKNLDDLADSTQVPKLKPHPPRSNSNKYYKKSAQNLLKTPFQNEMKVSSDDKLFRSGRTYQGGKLVPVARASTLVNQNFQVDQSPILQLKTQNFRSRSQLLQRHELEHLKRKSPDFSVSFDQKSALIICQFKYERLIQPFEDIINQSQKVPKHGNQHLSKLFKQLGQIDDFDISSQNLQFGTQLDQEKSAAIMLQGFYRNTKNLIKKQRKTRLQIIQYQILRIQQFARTLIYQQRYNNKLQKILILQVFFKRIFAQKLKAASFNAVLTIQKQYRGLTSRKILVHKICKILIIQIAFYTKIQKKMNQNKTMLVCKLQDLIRQRNTKKELVPLVESSIMIQKFYYMNSAIVRYKNSIKQLICIQKFINGYLRFSQFNMKKRAILKIGTLYKGFQARMNYSKLQNGALKICQFYKMNYQRNQYLDLKMSSIYIQRFYKDFKMLNVCQLGVKSAYIVKSAFQMQISNRKLNHEILAAQAIQNMIKTLLTFRNYKFMQKSSLIINKLARSLIERLQFERKPSQLKGSGRLILYTADYEKNSGKLYNDQRQTQIIKQNGEQKPIISLKLQQNKYLRRNTYFAPQITVSEDVCLSLVRQNNSFYEIVIDQTQRLLINRTIFPSYQPLKSDMVKKNSLMQVNTMHPAQQQQLYPYLSLNSAKASIYKQVQRPDYVMFKLKDTFKKGKIDTWSNIQRNNHYKYKEEKYLSRKSNQYNTVIPRFYSATNLLSKQITIQEANKIFDNLLSNDFFDNKISFQDIQNLRNQQAKQIFLQQEINIPEQKTIILNRLKQMPQKTLSLLTAELIQQSNISSIIQLQNLQLHITKENSILDSMSSQLKVLKHEESLNGLPLQLRQLERQKLIDQKDLLIKLLNKFQFAPTQFVKYIDQFVAFSETLKENNTSNALGKKLDSKPISRKFDQILPYNKEFIKYSQQHYISPKEIINLANCKVYPINLRTKFIQNKQATIMIQKIFRGSLAVQLAKTKKNHICKIQSLILKIIDQKQMVKYLDAVLLIQKSYRQLSSHFSIKDIHQVIQIQSKFRSMLVLQQFNANFPQIITIQRFMQGRLSTIKLQQMKNSSLILQQHYRNYFKDMIVLLKITKATTLIQKYVHNVEEIVIHYSKTQGTLQQQANKSQLETIPFSINSIENSLALSQAQEKSLILKTKQDYINSQKQVTFEQDINDSLSKKDRLQLSEITTTFRLETNHHEKQDLKLSRPLQILGRSVSASKNKLQSIDSRPISCSNSQHSNQKYDNQRTQHKFQENRSKFILQGTIQIETSNDNLVLEDIIKPTEKQITSENIDVIQQNTVNSYILLNQIQNIQSPTEQYKMMQLLQIFTVEIVSVDSYPILQTQPKQVVLKITIQFKFAAIKLQNFYRRRFIIGEYKIYQITKIQSFIRQFNVNKNNHLVNWAAWKLQYFIIANRQKKFIQKVIIIQSYFRQKSAQYYTQDIKLAALIIQQQYQLNLMNQPSILVRNAVQILKKHITQYFFDKNNIKQIRAALRIQTQYRKSLARREFISHFIAVVQIQAIFRGKSARKELDSISKLSKLIQRSIVPQIRIQNRANEIITIWNLACIVVQKNYRYFSMNQKFKKKTTVVSFISRNIKQFLVQRNLSYQERSCQVITCLYRGDQNLKNQKFEQIKVSCSIIQKYFKMINILRNNLQLQFSVKVIRKNWRRYIEKYKFQIEFSATIFIQMFVREFQSKNQFTHTKNSISIIQRNSSGFLVRHKQLQYQESIVLIQSIIKGFIERRNITRQVGLCYLIQSQFYRVYELTEESEDSNIELHTLWLSVEPQMRDNLYLQDLYRKKIQRQRVGQIRSRLKGE</sequence>
<dbReference type="GO" id="GO:0005516">
    <property type="term" value="F:calmodulin binding"/>
    <property type="evidence" value="ECO:0007669"/>
    <property type="project" value="UniProtKB-KW"/>
</dbReference>
<dbReference type="EMBL" id="KI546167">
    <property type="protein sequence ID" value="EST41793.1"/>
    <property type="molecule type" value="Genomic_DNA"/>
</dbReference>
<dbReference type="PANTHER" id="PTHR22706:SF1">
    <property type="entry name" value="ASSEMBLY FACTOR FOR SPINDLE MICROTUBULES"/>
    <property type="match status" value="1"/>
</dbReference>
<name>V6LC35_9EUKA</name>
<dbReference type="GO" id="GO:0000922">
    <property type="term" value="C:spindle pole"/>
    <property type="evidence" value="ECO:0007669"/>
    <property type="project" value="TreeGrafter"/>
</dbReference>
<keyword evidence="3" id="KW-0677">Repeat</keyword>
<dbReference type="VEuPathDB" id="GiardiaDB:SS50377_25328"/>
<dbReference type="SUPFAM" id="SSF52540">
    <property type="entry name" value="P-loop containing nucleoside triphosphate hydrolases"/>
    <property type="match status" value="1"/>
</dbReference>
<dbReference type="GO" id="GO:0005737">
    <property type="term" value="C:cytoplasm"/>
    <property type="evidence" value="ECO:0007669"/>
    <property type="project" value="UniProtKB-SubCell"/>
</dbReference>
<keyword evidence="4" id="KW-0112">Calmodulin-binding</keyword>
<reference evidence="6" key="2">
    <citation type="submission" date="2020-12" db="EMBL/GenBank/DDBJ databases">
        <title>New Spironucleus salmonicida genome in near-complete chromosomes.</title>
        <authorList>
            <person name="Xu F."/>
            <person name="Kurt Z."/>
            <person name="Jimenez-Gonzalez A."/>
            <person name="Astvaldsson A."/>
            <person name="Andersson J.O."/>
            <person name="Svard S.G."/>
        </authorList>
    </citation>
    <scope>NUCLEOTIDE SEQUENCE</scope>
    <source>
        <strain evidence="6">ATCC 50377</strain>
    </source>
</reference>
<reference evidence="5 6" key="1">
    <citation type="journal article" date="2014" name="PLoS Genet.">
        <title>The Genome of Spironucleus salmonicida Highlights a Fish Pathogen Adapted to Fluctuating Environments.</title>
        <authorList>
            <person name="Xu F."/>
            <person name="Jerlstrom-Hultqvist J."/>
            <person name="Einarsson E."/>
            <person name="Astvaldsson A."/>
            <person name="Svard S.G."/>
            <person name="Andersson J.O."/>
        </authorList>
    </citation>
    <scope>NUCLEOTIDE SEQUENCE</scope>
    <source>
        <strain evidence="6">ATCC 50377</strain>
    </source>
</reference>
<protein>
    <submittedName>
        <fullName evidence="5">Abnormal spindle-like microcephaly-associated protein-like protein</fullName>
    </submittedName>
</protein>
<dbReference type="InterPro" id="IPR027417">
    <property type="entry name" value="P-loop_NTPase"/>
</dbReference>
<evidence type="ECO:0000313" key="7">
    <source>
        <dbReference type="Proteomes" id="UP000018208"/>
    </source>
</evidence>
<keyword evidence="7" id="KW-1185">Reference proteome</keyword>
<evidence type="ECO:0000313" key="6">
    <source>
        <dbReference type="EMBL" id="KAH0573208.1"/>
    </source>
</evidence>
<dbReference type="SMART" id="SM00015">
    <property type="entry name" value="IQ"/>
    <property type="match status" value="10"/>
</dbReference>
<evidence type="ECO:0000256" key="1">
    <source>
        <dbReference type="ARBA" id="ARBA00004496"/>
    </source>
</evidence>
<dbReference type="PROSITE" id="PS50096">
    <property type="entry name" value="IQ"/>
    <property type="match status" value="4"/>
</dbReference>
<evidence type="ECO:0000256" key="3">
    <source>
        <dbReference type="ARBA" id="ARBA00022737"/>
    </source>
</evidence>
<dbReference type="PANTHER" id="PTHR22706">
    <property type="entry name" value="ASSEMBLY FACTOR FOR SPINDLE MICROTUBULES"/>
    <property type="match status" value="1"/>
</dbReference>
<evidence type="ECO:0000256" key="4">
    <source>
        <dbReference type="ARBA" id="ARBA00022860"/>
    </source>
</evidence>
<dbReference type="GO" id="GO:0007051">
    <property type="term" value="P:spindle organization"/>
    <property type="evidence" value="ECO:0007669"/>
    <property type="project" value="TreeGrafter"/>
</dbReference>
<accession>V6LC35</accession>
<dbReference type="OrthoDB" id="2148418at2759"/>
<dbReference type="GO" id="GO:0051295">
    <property type="term" value="P:establishment of meiotic spindle localization"/>
    <property type="evidence" value="ECO:0007669"/>
    <property type="project" value="TreeGrafter"/>
</dbReference>
<dbReference type="GO" id="GO:0000278">
    <property type="term" value="P:mitotic cell cycle"/>
    <property type="evidence" value="ECO:0007669"/>
    <property type="project" value="TreeGrafter"/>
</dbReference>
<evidence type="ECO:0000256" key="2">
    <source>
        <dbReference type="ARBA" id="ARBA00022490"/>
    </source>
</evidence>
<dbReference type="InterPro" id="IPR051185">
    <property type="entry name" value="ASPM"/>
</dbReference>
<dbReference type="Proteomes" id="UP000018208">
    <property type="component" value="Unassembled WGS sequence"/>
</dbReference>